<comment type="caution">
    <text evidence="1">The sequence shown here is derived from an EMBL/GenBank/DDBJ whole genome shotgun (WGS) entry which is preliminary data.</text>
</comment>
<organism evidence="1 2">
    <name type="scientific">Argiope bruennichi</name>
    <name type="common">Wasp spider</name>
    <name type="synonym">Aranea bruennichi</name>
    <dbReference type="NCBI Taxonomy" id="94029"/>
    <lineage>
        <taxon>Eukaryota</taxon>
        <taxon>Metazoa</taxon>
        <taxon>Ecdysozoa</taxon>
        <taxon>Arthropoda</taxon>
        <taxon>Chelicerata</taxon>
        <taxon>Arachnida</taxon>
        <taxon>Araneae</taxon>
        <taxon>Araneomorphae</taxon>
        <taxon>Entelegynae</taxon>
        <taxon>Araneoidea</taxon>
        <taxon>Araneidae</taxon>
        <taxon>Argiope</taxon>
    </lineage>
</organism>
<dbReference type="EMBL" id="JABXBU010000001">
    <property type="protein sequence ID" value="KAF8795861.1"/>
    <property type="molecule type" value="Genomic_DNA"/>
</dbReference>
<reference evidence="1" key="1">
    <citation type="journal article" date="2020" name="bioRxiv">
        <title>Chromosome-level reference genome of the European wasp spider Argiope bruennichi: a resource for studies on range expansion and evolutionary adaptation.</title>
        <authorList>
            <person name="Sheffer M.M."/>
            <person name="Hoppe A."/>
            <person name="Krehenwinkel H."/>
            <person name="Uhl G."/>
            <person name="Kuss A.W."/>
            <person name="Jensen L."/>
            <person name="Jensen C."/>
            <person name="Gillespie R.G."/>
            <person name="Hoff K.J."/>
            <person name="Prost S."/>
        </authorList>
    </citation>
    <scope>NUCLEOTIDE SEQUENCE</scope>
</reference>
<reference evidence="1" key="2">
    <citation type="submission" date="2020-06" db="EMBL/GenBank/DDBJ databases">
        <authorList>
            <person name="Sheffer M."/>
        </authorList>
    </citation>
    <scope>NUCLEOTIDE SEQUENCE</scope>
</reference>
<dbReference type="AlphaFoldDB" id="A0A8T0FXT5"/>
<gene>
    <name evidence="1" type="ORF">HNY73_000312</name>
</gene>
<accession>A0A8T0FXT5</accession>
<proteinExistence type="predicted"/>
<evidence type="ECO:0000313" key="2">
    <source>
        <dbReference type="Proteomes" id="UP000807504"/>
    </source>
</evidence>
<evidence type="ECO:0000313" key="1">
    <source>
        <dbReference type="EMBL" id="KAF8795861.1"/>
    </source>
</evidence>
<protein>
    <submittedName>
        <fullName evidence="1">Uncharacterized protein</fullName>
    </submittedName>
</protein>
<name>A0A8T0FXT5_ARGBR</name>
<dbReference type="Proteomes" id="UP000807504">
    <property type="component" value="Unassembled WGS sequence"/>
</dbReference>
<keyword evidence="2" id="KW-1185">Reference proteome</keyword>
<sequence>MRLAHSVHLLQPRDGWTSGFAGVPHILLYERRNSASVMAHDREIQDKSPTPTGCQQATFHLLFIPFFDQDTS</sequence>